<dbReference type="EMBL" id="MU150338">
    <property type="protein sequence ID" value="KAF9458511.1"/>
    <property type="molecule type" value="Genomic_DNA"/>
</dbReference>
<reference evidence="1" key="1">
    <citation type="submission" date="2020-11" db="EMBL/GenBank/DDBJ databases">
        <authorList>
            <consortium name="DOE Joint Genome Institute"/>
            <person name="Ahrendt S."/>
            <person name="Riley R."/>
            <person name="Andreopoulos W."/>
            <person name="Labutti K."/>
            <person name="Pangilinan J."/>
            <person name="Ruiz-Duenas F.J."/>
            <person name="Barrasa J.M."/>
            <person name="Sanchez-Garcia M."/>
            <person name="Camarero S."/>
            <person name="Miyauchi S."/>
            <person name="Serrano A."/>
            <person name="Linde D."/>
            <person name="Babiker R."/>
            <person name="Drula E."/>
            <person name="Ayuso-Fernandez I."/>
            <person name="Pacheco R."/>
            <person name="Padilla G."/>
            <person name="Ferreira P."/>
            <person name="Barriuso J."/>
            <person name="Kellner H."/>
            <person name="Castanera R."/>
            <person name="Alfaro M."/>
            <person name="Ramirez L."/>
            <person name="Pisabarro A.G."/>
            <person name="Kuo A."/>
            <person name="Tritt A."/>
            <person name="Lipzen A."/>
            <person name="He G."/>
            <person name="Yan M."/>
            <person name="Ng V."/>
            <person name="Cullen D."/>
            <person name="Martin F."/>
            <person name="Rosso M.-N."/>
            <person name="Henrissat B."/>
            <person name="Hibbett D."/>
            <person name="Martinez A.T."/>
            <person name="Grigoriev I.V."/>
        </authorList>
    </citation>
    <scope>NUCLEOTIDE SEQUENCE</scope>
    <source>
        <strain evidence="1">CBS 247.69</strain>
    </source>
</reference>
<name>A0A9P6CAJ6_9AGAR</name>
<sequence length="72" mass="8366">MCCGSVCGVGWGFVWGRFYGLEWTWLHRWILSVVCRGLYLDPAHSLIIASYFTMIQVYAWPRYGLGMAPFLR</sequence>
<organism evidence="1 2">
    <name type="scientific">Collybia nuda</name>
    <dbReference type="NCBI Taxonomy" id="64659"/>
    <lineage>
        <taxon>Eukaryota</taxon>
        <taxon>Fungi</taxon>
        <taxon>Dikarya</taxon>
        <taxon>Basidiomycota</taxon>
        <taxon>Agaricomycotina</taxon>
        <taxon>Agaricomycetes</taxon>
        <taxon>Agaricomycetidae</taxon>
        <taxon>Agaricales</taxon>
        <taxon>Tricholomatineae</taxon>
        <taxon>Clitocybaceae</taxon>
        <taxon>Collybia</taxon>
    </lineage>
</organism>
<accession>A0A9P6CAJ6</accession>
<gene>
    <name evidence="1" type="ORF">BDZ94DRAFT_1270430</name>
</gene>
<proteinExistence type="predicted"/>
<dbReference type="OrthoDB" id="514248at2759"/>
<evidence type="ECO:0000313" key="2">
    <source>
        <dbReference type="Proteomes" id="UP000807353"/>
    </source>
</evidence>
<evidence type="ECO:0000313" key="1">
    <source>
        <dbReference type="EMBL" id="KAF9458511.1"/>
    </source>
</evidence>
<dbReference type="Proteomes" id="UP000807353">
    <property type="component" value="Unassembled WGS sequence"/>
</dbReference>
<protein>
    <submittedName>
        <fullName evidence="1">Uncharacterized protein</fullName>
    </submittedName>
</protein>
<dbReference type="AlphaFoldDB" id="A0A9P6CAJ6"/>
<comment type="caution">
    <text evidence="1">The sequence shown here is derived from an EMBL/GenBank/DDBJ whole genome shotgun (WGS) entry which is preliminary data.</text>
</comment>
<keyword evidence="2" id="KW-1185">Reference proteome</keyword>